<dbReference type="HAMAP" id="MF_00382">
    <property type="entry name" value="Ribosomal_bL20"/>
    <property type="match status" value="1"/>
</dbReference>
<evidence type="ECO:0000256" key="2">
    <source>
        <dbReference type="ARBA" id="ARBA00022730"/>
    </source>
</evidence>
<evidence type="ECO:0000256" key="8">
    <source>
        <dbReference type="RuleBase" id="RU000560"/>
    </source>
</evidence>
<keyword evidence="5 7" id="KW-0687">Ribonucleoprotein</keyword>
<evidence type="ECO:0000256" key="7">
    <source>
        <dbReference type="HAMAP-Rule" id="MF_00382"/>
    </source>
</evidence>
<comment type="function">
    <text evidence="7 8">Binds directly to 23S ribosomal RNA and is necessary for the in vitro assembly process of the 50S ribosomal subunit. It is not involved in the protein synthesizing functions of that subunit.</text>
</comment>
<keyword evidence="2 7" id="KW-0699">rRNA-binding</keyword>
<dbReference type="SUPFAM" id="SSF74731">
    <property type="entry name" value="Ribosomal protein L20"/>
    <property type="match status" value="1"/>
</dbReference>
<dbReference type="PRINTS" id="PR00062">
    <property type="entry name" value="RIBOSOMALL20"/>
</dbReference>
<dbReference type="InterPro" id="IPR005813">
    <property type="entry name" value="Ribosomal_bL20"/>
</dbReference>
<evidence type="ECO:0000313" key="10">
    <source>
        <dbReference type="Proteomes" id="UP000183758"/>
    </source>
</evidence>
<evidence type="ECO:0000256" key="1">
    <source>
        <dbReference type="ARBA" id="ARBA00007698"/>
    </source>
</evidence>
<comment type="similarity">
    <text evidence="1 7 8">Belongs to the bacterial ribosomal protein bL20 family.</text>
</comment>
<dbReference type="GO" id="GO:0003735">
    <property type="term" value="F:structural constituent of ribosome"/>
    <property type="evidence" value="ECO:0007669"/>
    <property type="project" value="InterPro"/>
</dbReference>
<dbReference type="GO" id="GO:1990904">
    <property type="term" value="C:ribonucleoprotein complex"/>
    <property type="evidence" value="ECO:0007669"/>
    <property type="project" value="UniProtKB-KW"/>
</dbReference>
<dbReference type="Proteomes" id="UP000183758">
    <property type="component" value="Unassembled WGS sequence"/>
</dbReference>
<protein>
    <recommendedName>
        <fullName evidence="6 7">Large ribosomal subunit protein bL20</fullName>
    </recommendedName>
</protein>
<sequence>MVRVKGGMTTRRKHKKVLKMAKGFWQTRHKSIKKAKEAVLHAGEHAFTGRKNRKRDFRTLWIIRLNAAVKPLGYKYNKFINALKINKIEIDRKILSQLAVEYPQVFTNLVKQLK</sequence>
<dbReference type="Pfam" id="PF00453">
    <property type="entry name" value="Ribosomal_L20"/>
    <property type="match status" value="1"/>
</dbReference>
<dbReference type="InterPro" id="IPR049946">
    <property type="entry name" value="RIBOSOMAL_L20_CS"/>
</dbReference>
<dbReference type="PANTHER" id="PTHR10986">
    <property type="entry name" value="39S RIBOSOMAL PROTEIN L20"/>
    <property type="match status" value="1"/>
</dbReference>
<evidence type="ECO:0000313" key="9">
    <source>
        <dbReference type="EMBL" id="OIP84659.1"/>
    </source>
</evidence>
<name>A0A1J5HJN4_9BACT</name>
<dbReference type="FunFam" id="1.10.1900.20:FF:000001">
    <property type="entry name" value="50S ribosomal protein L20"/>
    <property type="match status" value="1"/>
</dbReference>
<dbReference type="AlphaFoldDB" id="A0A1J5HJN4"/>
<dbReference type="NCBIfam" id="TIGR01032">
    <property type="entry name" value="rplT_bact"/>
    <property type="match status" value="1"/>
</dbReference>
<dbReference type="GO" id="GO:0005840">
    <property type="term" value="C:ribosome"/>
    <property type="evidence" value="ECO:0007669"/>
    <property type="project" value="UniProtKB-KW"/>
</dbReference>
<dbReference type="GO" id="GO:0006412">
    <property type="term" value="P:translation"/>
    <property type="evidence" value="ECO:0007669"/>
    <property type="project" value="InterPro"/>
</dbReference>
<dbReference type="GO" id="GO:0000027">
    <property type="term" value="P:ribosomal large subunit assembly"/>
    <property type="evidence" value="ECO:0007669"/>
    <property type="project" value="UniProtKB-UniRule"/>
</dbReference>
<organism evidence="9 10">
    <name type="scientific">Candidatus Roizmanbacteria bacterium CG2_30_33_16</name>
    <dbReference type="NCBI Taxonomy" id="1805340"/>
    <lineage>
        <taxon>Bacteria</taxon>
        <taxon>Candidatus Roizmaniibacteriota</taxon>
    </lineage>
</organism>
<evidence type="ECO:0000256" key="4">
    <source>
        <dbReference type="ARBA" id="ARBA00022980"/>
    </source>
</evidence>
<keyword evidence="3 7" id="KW-0694">RNA-binding</keyword>
<dbReference type="Gene3D" id="1.10.1900.20">
    <property type="entry name" value="Ribosomal protein L20"/>
    <property type="match status" value="1"/>
</dbReference>
<dbReference type="Gene3D" id="6.10.160.10">
    <property type="match status" value="1"/>
</dbReference>
<dbReference type="InterPro" id="IPR035566">
    <property type="entry name" value="Ribosomal_protein_bL20_C"/>
</dbReference>
<reference evidence="9 10" key="1">
    <citation type="journal article" date="2016" name="Environ. Microbiol.">
        <title>Genomic resolution of a cold subsurface aquifer community provides metabolic insights for novel microbes adapted to high CO concentrations.</title>
        <authorList>
            <person name="Probst A.J."/>
            <person name="Castelle C.J."/>
            <person name="Singh A."/>
            <person name="Brown C.T."/>
            <person name="Anantharaman K."/>
            <person name="Sharon I."/>
            <person name="Hug L.A."/>
            <person name="Burstein D."/>
            <person name="Emerson J.B."/>
            <person name="Thomas B.C."/>
            <person name="Banfield J.F."/>
        </authorList>
    </citation>
    <scope>NUCLEOTIDE SEQUENCE [LARGE SCALE GENOMIC DNA]</scope>
    <source>
        <strain evidence="9">CG2_30_33_16</strain>
    </source>
</reference>
<evidence type="ECO:0000256" key="3">
    <source>
        <dbReference type="ARBA" id="ARBA00022884"/>
    </source>
</evidence>
<evidence type="ECO:0000256" key="6">
    <source>
        <dbReference type="ARBA" id="ARBA00035172"/>
    </source>
</evidence>
<dbReference type="CDD" id="cd07026">
    <property type="entry name" value="Ribosomal_L20"/>
    <property type="match status" value="1"/>
</dbReference>
<dbReference type="GO" id="GO:0019843">
    <property type="term" value="F:rRNA binding"/>
    <property type="evidence" value="ECO:0007669"/>
    <property type="project" value="UniProtKB-UniRule"/>
</dbReference>
<keyword evidence="4 7" id="KW-0689">Ribosomal protein</keyword>
<dbReference type="EMBL" id="MNZM01000049">
    <property type="protein sequence ID" value="OIP84659.1"/>
    <property type="molecule type" value="Genomic_DNA"/>
</dbReference>
<proteinExistence type="inferred from homology"/>
<gene>
    <name evidence="7" type="primary">rplT</name>
    <name evidence="9" type="ORF">AUK04_02105</name>
</gene>
<comment type="caution">
    <text evidence="9">The sequence shown here is derived from an EMBL/GenBank/DDBJ whole genome shotgun (WGS) entry which is preliminary data.</text>
</comment>
<accession>A0A1J5HJN4</accession>
<dbReference type="PROSITE" id="PS00937">
    <property type="entry name" value="RIBOSOMAL_L20"/>
    <property type="match status" value="1"/>
</dbReference>
<evidence type="ECO:0000256" key="5">
    <source>
        <dbReference type="ARBA" id="ARBA00023274"/>
    </source>
</evidence>